<gene>
    <name evidence="2" type="ORF">HGA07_23600</name>
</gene>
<feature type="signal peptide" evidence="1">
    <location>
        <begin position="1"/>
        <end position="22"/>
    </location>
</feature>
<reference evidence="2 3" key="1">
    <citation type="submission" date="2020-04" db="EMBL/GenBank/DDBJ databases">
        <title>MicrobeNet Type strains.</title>
        <authorList>
            <person name="Nicholson A.C."/>
        </authorList>
    </citation>
    <scope>NUCLEOTIDE SEQUENCE [LARGE SCALE GENOMIC DNA]</scope>
    <source>
        <strain evidence="2 3">DSM 44445</strain>
    </source>
</reference>
<sequence>MRHLTRAAAVAVLAASAIVALAAPAFAGSGQPAADPAAGVHDTATDIDPSGPAPVVDPTTEYLNAFDAIAGAWADGSAVGQVVGTAAGVVVGCPLGAVTGGTLTIPVPVLTPIGVVGGCILGAGTLGFLGGMAGGIVSGGPSLANAVGEQYGSLHAKGLIAQAMPVQADAR</sequence>
<accession>A0A7X6RJV1</accession>
<evidence type="ECO:0000256" key="1">
    <source>
        <dbReference type="SAM" id="SignalP"/>
    </source>
</evidence>
<dbReference type="AlphaFoldDB" id="A0A7X6RJV1"/>
<organism evidence="2 3">
    <name type="scientific">Nocardia veterana</name>
    <dbReference type="NCBI Taxonomy" id="132249"/>
    <lineage>
        <taxon>Bacteria</taxon>
        <taxon>Bacillati</taxon>
        <taxon>Actinomycetota</taxon>
        <taxon>Actinomycetes</taxon>
        <taxon>Mycobacteriales</taxon>
        <taxon>Nocardiaceae</taxon>
        <taxon>Nocardia</taxon>
    </lineage>
</organism>
<evidence type="ECO:0000313" key="3">
    <source>
        <dbReference type="Proteomes" id="UP000523447"/>
    </source>
</evidence>
<keyword evidence="1" id="KW-0732">Signal</keyword>
<keyword evidence="3" id="KW-1185">Reference proteome</keyword>
<name>A0A7X6RJV1_9NOCA</name>
<proteinExistence type="predicted"/>
<evidence type="ECO:0000313" key="2">
    <source>
        <dbReference type="EMBL" id="NKY88595.1"/>
    </source>
</evidence>
<comment type="caution">
    <text evidence="2">The sequence shown here is derived from an EMBL/GenBank/DDBJ whole genome shotgun (WGS) entry which is preliminary data.</text>
</comment>
<protein>
    <recommendedName>
        <fullName evidence="4">Outer membrane protein with glycine zipper</fullName>
    </recommendedName>
</protein>
<dbReference type="RefSeq" id="WP_051031335.1">
    <property type="nucleotide sequence ID" value="NZ_CAWPHS010000025.1"/>
</dbReference>
<evidence type="ECO:0008006" key="4">
    <source>
        <dbReference type="Google" id="ProtNLM"/>
    </source>
</evidence>
<dbReference type="EMBL" id="JAAXPE010000031">
    <property type="protein sequence ID" value="NKY88595.1"/>
    <property type="molecule type" value="Genomic_DNA"/>
</dbReference>
<feature type="chain" id="PRO_5039070328" description="Outer membrane protein with glycine zipper" evidence="1">
    <location>
        <begin position="23"/>
        <end position="171"/>
    </location>
</feature>
<dbReference type="Proteomes" id="UP000523447">
    <property type="component" value="Unassembled WGS sequence"/>
</dbReference>